<organism evidence="9 10">
    <name type="scientific">Thermophagus xiamenensis</name>
    <dbReference type="NCBI Taxonomy" id="385682"/>
    <lineage>
        <taxon>Bacteria</taxon>
        <taxon>Pseudomonadati</taxon>
        <taxon>Bacteroidota</taxon>
        <taxon>Bacteroidia</taxon>
        <taxon>Marinilabiliales</taxon>
        <taxon>Marinilabiliaceae</taxon>
        <taxon>Thermophagus</taxon>
    </lineage>
</organism>
<evidence type="ECO:0000256" key="3">
    <source>
        <dbReference type="ARBA" id="ARBA00022763"/>
    </source>
</evidence>
<reference evidence="9 10" key="1">
    <citation type="submission" date="2016-10" db="EMBL/GenBank/DDBJ databases">
        <authorList>
            <person name="de Groot N.N."/>
        </authorList>
    </citation>
    <scope>NUCLEOTIDE SEQUENCE [LARGE SCALE GENOMIC DNA]</scope>
    <source>
        <strain evidence="9 10">DSM 19012</strain>
    </source>
</reference>
<dbReference type="InterPro" id="IPR036590">
    <property type="entry name" value="SRAP-like"/>
</dbReference>
<dbReference type="Proteomes" id="UP000181976">
    <property type="component" value="Unassembled WGS sequence"/>
</dbReference>
<dbReference type="RefSeq" id="WP_010527780.1">
    <property type="nucleotide sequence ID" value="NZ_AFSL01000062.1"/>
</dbReference>
<proteinExistence type="inferred from homology"/>
<dbReference type="PANTHER" id="PTHR13604:SF0">
    <property type="entry name" value="ABASIC SITE PROCESSING PROTEIN HMCES"/>
    <property type="match status" value="1"/>
</dbReference>
<keyword evidence="2 8" id="KW-0645">Protease</keyword>
<dbReference type="GO" id="GO:0106300">
    <property type="term" value="P:protein-DNA covalent cross-linking repair"/>
    <property type="evidence" value="ECO:0007669"/>
    <property type="project" value="InterPro"/>
</dbReference>
<keyword evidence="7" id="KW-0456">Lyase</keyword>
<dbReference type="EC" id="3.4.-.-" evidence="8"/>
<dbReference type="GO" id="GO:0006508">
    <property type="term" value="P:proteolysis"/>
    <property type="evidence" value="ECO:0007669"/>
    <property type="project" value="UniProtKB-KW"/>
</dbReference>
<dbReference type="InterPro" id="IPR003738">
    <property type="entry name" value="SRAP"/>
</dbReference>
<accession>A0A1I2F942</accession>
<dbReference type="EMBL" id="FONA01000027">
    <property type="protein sequence ID" value="SFF01258.1"/>
    <property type="molecule type" value="Genomic_DNA"/>
</dbReference>
<keyword evidence="10" id="KW-1185">Reference proteome</keyword>
<dbReference type="AlphaFoldDB" id="A0A1I2F942"/>
<keyword evidence="6" id="KW-0238">DNA-binding</keyword>
<keyword evidence="3" id="KW-0227">DNA damage</keyword>
<evidence type="ECO:0000256" key="1">
    <source>
        <dbReference type="ARBA" id="ARBA00008136"/>
    </source>
</evidence>
<evidence type="ECO:0000256" key="4">
    <source>
        <dbReference type="ARBA" id="ARBA00022801"/>
    </source>
</evidence>
<evidence type="ECO:0000256" key="6">
    <source>
        <dbReference type="ARBA" id="ARBA00023125"/>
    </source>
</evidence>
<evidence type="ECO:0000256" key="8">
    <source>
        <dbReference type="RuleBase" id="RU364100"/>
    </source>
</evidence>
<evidence type="ECO:0000256" key="7">
    <source>
        <dbReference type="ARBA" id="ARBA00023239"/>
    </source>
</evidence>
<dbReference type="Pfam" id="PF02586">
    <property type="entry name" value="SRAP"/>
    <property type="match status" value="1"/>
</dbReference>
<dbReference type="SUPFAM" id="SSF143081">
    <property type="entry name" value="BB1717-like"/>
    <property type="match status" value="1"/>
</dbReference>
<name>A0A1I2F942_9BACT</name>
<keyword evidence="4 8" id="KW-0378">Hydrolase</keyword>
<dbReference type="GO" id="GO:0016829">
    <property type="term" value="F:lyase activity"/>
    <property type="evidence" value="ECO:0007669"/>
    <property type="project" value="UniProtKB-KW"/>
</dbReference>
<comment type="similarity">
    <text evidence="1 8">Belongs to the SOS response-associated peptidase family.</text>
</comment>
<evidence type="ECO:0000256" key="2">
    <source>
        <dbReference type="ARBA" id="ARBA00022670"/>
    </source>
</evidence>
<dbReference type="GO" id="GO:0008233">
    <property type="term" value="F:peptidase activity"/>
    <property type="evidence" value="ECO:0007669"/>
    <property type="project" value="UniProtKB-KW"/>
</dbReference>
<dbReference type="OrthoDB" id="9782620at2"/>
<evidence type="ECO:0000256" key="5">
    <source>
        <dbReference type="ARBA" id="ARBA00023124"/>
    </source>
</evidence>
<gene>
    <name evidence="9" type="ORF">SAMN05444380_1275</name>
</gene>
<sequence length="198" mass="23037">MCFRTQLNKSAHEIESRFRAVFSDPSRYSPQEFNGFNFPLTPVITNDQPKLIQLFQWGLIPSWAGDEEIRRYTLNARVETLTQKPSFKSVVHQRCLIIADGFFEWQWLDSKGKKKQKYLLTLSDRELFAFAGLWSQWKNPASGKVVNSYTIITTRANELMSRIHNTKQRMPVIPENEDEWLIGGNLKMANDRLVAQPV</sequence>
<protein>
    <recommendedName>
        <fullName evidence="8">Abasic site processing protein</fullName>
        <ecNumber evidence="8">3.4.-.-</ecNumber>
    </recommendedName>
</protein>
<dbReference type="eggNOG" id="COG2135">
    <property type="taxonomic scope" value="Bacteria"/>
</dbReference>
<evidence type="ECO:0000313" key="9">
    <source>
        <dbReference type="EMBL" id="SFF01258.1"/>
    </source>
</evidence>
<dbReference type="PANTHER" id="PTHR13604">
    <property type="entry name" value="DC12-RELATED"/>
    <property type="match status" value="1"/>
</dbReference>
<dbReference type="InParanoid" id="A0A1I2F942"/>
<evidence type="ECO:0000313" key="10">
    <source>
        <dbReference type="Proteomes" id="UP000181976"/>
    </source>
</evidence>
<dbReference type="GO" id="GO:0003697">
    <property type="term" value="F:single-stranded DNA binding"/>
    <property type="evidence" value="ECO:0007669"/>
    <property type="project" value="InterPro"/>
</dbReference>
<keyword evidence="5" id="KW-0190">Covalent protein-DNA linkage</keyword>
<dbReference type="Gene3D" id="3.90.1680.10">
    <property type="entry name" value="SOS response associated peptidase-like"/>
    <property type="match status" value="1"/>
</dbReference>
<dbReference type="STRING" id="385682.SAMN05444380_1275"/>